<feature type="transmembrane region" description="Helical" evidence="2">
    <location>
        <begin position="53"/>
        <end position="80"/>
    </location>
</feature>
<reference evidence="3 4" key="1">
    <citation type="submission" date="2023-02" db="EMBL/GenBank/DDBJ databases">
        <title>LHISI_Scaffold_Assembly.</title>
        <authorList>
            <person name="Stuart O.P."/>
            <person name="Cleave R."/>
            <person name="Magrath M.J.L."/>
            <person name="Mikheyev A.S."/>
        </authorList>
    </citation>
    <scope>NUCLEOTIDE SEQUENCE [LARGE SCALE GENOMIC DNA]</scope>
    <source>
        <strain evidence="3">Daus_M_001</strain>
        <tissue evidence="3">Leg muscle</tissue>
    </source>
</reference>
<evidence type="ECO:0000256" key="1">
    <source>
        <dbReference type="SAM" id="MobiDB-lite"/>
    </source>
</evidence>
<feature type="compositionally biased region" description="Basic residues" evidence="1">
    <location>
        <begin position="341"/>
        <end position="358"/>
    </location>
</feature>
<protein>
    <submittedName>
        <fullName evidence="3">Uncharacterized protein</fullName>
    </submittedName>
</protein>
<feature type="region of interest" description="Disordered" evidence="1">
    <location>
        <begin position="338"/>
        <end position="358"/>
    </location>
</feature>
<evidence type="ECO:0000313" key="4">
    <source>
        <dbReference type="Proteomes" id="UP001159363"/>
    </source>
</evidence>
<gene>
    <name evidence="3" type="ORF">PR048_021270</name>
</gene>
<keyword evidence="2" id="KW-0472">Membrane</keyword>
<keyword evidence="4" id="KW-1185">Reference proteome</keyword>
<name>A0ABQ9GXQ6_9NEOP</name>
<proteinExistence type="predicted"/>
<accession>A0ABQ9GXQ6</accession>
<evidence type="ECO:0000256" key="2">
    <source>
        <dbReference type="SAM" id="Phobius"/>
    </source>
</evidence>
<dbReference type="Proteomes" id="UP001159363">
    <property type="component" value="Chromosome 7"/>
</dbReference>
<evidence type="ECO:0000313" key="3">
    <source>
        <dbReference type="EMBL" id="KAJ8876823.1"/>
    </source>
</evidence>
<dbReference type="EMBL" id="JARBHB010000008">
    <property type="protein sequence ID" value="KAJ8876823.1"/>
    <property type="molecule type" value="Genomic_DNA"/>
</dbReference>
<comment type="caution">
    <text evidence="3">The sequence shown here is derived from an EMBL/GenBank/DDBJ whole genome shotgun (WGS) entry which is preliminary data.</text>
</comment>
<keyword evidence="2" id="KW-1133">Transmembrane helix</keyword>
<organism evidence="3 4">
    <name type="scientific">Dryococelus australis</name>
    <dbReference type="NCBI Taxonomy" id="614101"/>
    <lineage>
        <taxon>Eukaryota</taxon>
        <taxon>Metazoa</taxon>
        <taxon>Ecdysozoa</taxon>
        <taxon>Arthropoda</taxon>
        <taxon>Hexapoda</taxon>
        <taxon>Insecta</taxon>
        <taxon>Pterygota</taxon>
        <taxon>Neoptera</taxon>
        <taxon>Polyneoptera</taxon>
        <taxon>Phasmatodea</taxon>
        <taxon>Verophasmatodea</taxon>
        <taxon>Anareolatae</taxon>
        <taxon>Phasmatidae</taxon>
        <taxon>Eurycanthinae</taxon>
        <taxon>Dryococelus</taxon>
    </lineage>
</organism>
<keyword evidence="2" id="KW-0812">Transmembrane</keyword>
<feature type="region of interest" description="Disordered" evidence="1">
    <location>
        <begin position="249"/>
        <end position="271"/>
    </location>
</feature>
<sequence length="404" mass="45233">MVPPGFKLVVVLKIPIYVVPTVMESVHKEKLKILHTTCRRKLVGVTCGNVKRIIIVFNTIAIAIVIINAVFMIVFTSCFIPNNKSKPRSEKGRFGHLPDKPVPTNWSRLPFPRDTPVFTISARSKLCAREGDGAAMVREMGVPRENPPATCIICHISHVLKIWVLNPLGIKSRSLWLEVSGLITTPLWQPYMHRGLQDRVHHCTKCVWRGAGMKGRGKREFPRENPPINGIVPRVKRWEGCVAGGRVTDKRHERARGGSAPGGLERNCRRGGPRQMKVATLRQSLSSHGRWRSSRRSRAKRVAWYSSRVHHVIVNNDNKQIAAVDGLTGLFAELVKSSHTMSRRKQSNPKPLKPHSRGRRLLSVGACGWDGSAYRRPSFQDVAPRAARGIVSGRYLLAEDVDGR</sequence>